<dbReference type="Proteomes" id="UP000077013">
    <property type="component" value="Unassembled WGS sequence"/>
</dbReference>
<dbReference type="AlphaFoldDB" id="A0A167JB99"/>
<organism evidence="1 2">
    <name type="scientific">Cochleicola gelatinilyticus</name>
    <dbReference type="NCBI Taxonomy" id="1763537"/>
    <lineage>
        <taxon>Bacteria</taxon>
        <taxon>Pseudomonadati</taxon>
        <taxon>Bacteroidota</taxon>
        <taxon>Flavobacteriia</taxon>
        <taxon>Flavobacteriales</taxon>
        <taxon>Flavobacteriaceae</taxon>
        <taxon>Cochleicola</taxon>
    </lineage>
</organism>
<dbReference type="EMBL" id="LRXL01000026">
    <property type="protein sequence ID" value="OAB80509.1"/>
    <property type="molecule type" value="Genomic_DNA"/>
</dbReference>
<reference evidence="1 2" key="1">
    <citation type="submission" date="2016-02" db="EMBL/GenBank/DDBJ databases">
        <title>Ulvibacter sp. LPB0005, isolated from Thais luteostoma.</title>
        <authorList>
            <person name="Shin S.-K."/>
            <person name="Yi H."/>
        </authorList>
    </citation>
    <scope>NUCLEOTIDE SEQUENCE [LARGE SCALE GENOMIC DNA]</scope>
    <source>
        <strain evidence="1 2">LPB0005</strain>
    </source>
</reference>
<evidence type="ECO:0000313" key="2">
    <source>
        <dbReference type="Proteomes" id="UP000077013"/>
    </source>
</evidence>
<keyword evidence="2" id="KW-1185">Reference proteome</keyword>
<proteinExistence type="predicted"/>
<protein>
    <submittedName>
        <fullName evidence="1">Uncharacterized protein</fullName>
    </submittedName>
</protein>
<name>A0A167JB99_9FLAO</name>
<dbReference type="STRING" id="1763537.ULVI_07185"/>
<accession>A0A167JB99</accession>
<comment type="caution">
    <text evidence="1">The sequence shown here is derived from an EMBL/GenBank/DDBJ whole genome shotgun (WGS) entry which is preliminary data.</text>
</comment>
<sequence length="253" mass="26664">MLVKPQIMIRTHLLTFLALFLFIQASGQVGISTTTPQGALDVTSTDGGVLLPRFALASTTDVATVTNPNGGALAISTIVFNDGTGGLSPAGFYYWSGTNWTPLFDNSPRVYVGKAIINGAGNITITGIPFQPRHVSFTAYSNIESYNVNASGATNNNGKDNSFGGMKGFARQDAGSITQQVINVGGSGNSINSISRYASDSHCIGVRYGNQNGGSNGINSAVLTSFNPDGFTLNVDSYVNNENLVIIYEAHRY</sequence>
<gene>
    <name evidence="1" type="ORF">ULVI_07185</name>
</gene>
<evidence type="ECO:0000313" key="1">
    <source>
        <dbReference type="EMBL" id="OAB80509.1"/>
    </source>
</evidence>